<dbReference type="OrthoDB" id="7402611at2"/>
<gene>
    <name evidence="2" type="ORF">NX02_20755</name>
</gene>
<name>W0AGX0_9SPHN</name>
<reference evidence="2 3" key="1">
    <citation type="submission" date="2013-07" db="EMBL/GenBank/DDBJ databases">
        <title>Completed genome of Sphingomonas sanxanigenens NX02.</title>
        <authorList>
            <person name="Ma T."/>
            <person name="Huang H."/>
            <person name="Wu M."/>
            <person name="Li X."/>
            <person name="Li G."/>
        </authorList>
    </citation>
    <scope>NUCLEOTIDE SEQUENCE [LARGE SCALE GENOMIC DNA]</scope>
    <source>
        <strain evidence="2 3">NX02</strain>
    </source>
</reference>
<feature type="transmembrane region" description="Helical" evidence="1">
    <location>
        <begin position="180"/>
        <end position="199"/>
    </location>
</feature>
<dbReference type="eggNOG" id="COG0474">
    <property type="taxonomic scope" value="Bacteria"/>
</dbReference>
<dbReference type="Proteomes" id="UP000018851">
    <property type="component" value="Chromosome"/>
</dbReference>
<evidence type="ECO:0008006" key="4">
    <source>
        <dbReference type="Google" id="ProtNLM"/>
    </source>
</evidence>
<evidence type="ECO:0000313" key="3">
    <source>
        <dbReference type="Proteomes" id="UP000018851"/>
    </source>
</evidence>
<feature type="transmembrane region" description="Helical" evidence="1">
    <location>
        <begin position="70"/>
        <end position="88"/>
    </location>
</feature>
<dbReference type="EMBL" id="CP006644">
    <property type="protein sequence ID" value="AHE55792.1"/>
    <property type="molecule type" value="Genomic_DNA"/>
</dbReference>
<protein>
    <recommendedName>
        <fullName evidence="4">DUF4153 domain-containing protein</fullName>
    </recommendedName>
</protein>
<dbReference type="HOGENOM" id="CLU_030637_1_1_5"/>
<feature type="transmembrane region" description="Helical" evidence="1">
    <location>
        <begin position="352"/>
        <end position="376"/>
    </location>
</feature>
<feature type="transmembrane region" description="Helical" evidence="1">
    <location>
        <begin position="283"/>
        <end position="305"/>
    </location>
</feature>
<keyword evidence="1" id="KW-0812">Transmembrane</keyword>
<evidence type="ECO:0000313" key="2">
    <source>
        <dbReference type="EMBL" id="AHE55792.1"/>
    </source>
</evidence>
<dbReference type="PATRIC" id="fig|1123269.5.peg.4058"/>
<dbReference type="RefSeq" id="WP_025293951.1">
    <property type="nucleotide sequence ID" value="NZ_CP006644.1"/>
</dbReference>
<feature type="transmembrane region" description="Helical" evidence="1">
    <location>
        <begin position="12"/>
        <end position="32"/>
    </location>
</feature>
<feature type="transmembrane region" description="Helical" evidence="1">
    <location>
        <begin position="141"/>
        <end position="168"/>
    </location>
</feature>
<dbReference type="AlphaFoldDB" id="W0AGX0"/>
<dbReference type="Pfam" id="PF13687">
    <property type="entry name" value="DUF4153"/>
    <property type="match status" value="1"/>
</dbReference>
<keyword evidence="1" id="KW-0472">Membrane</keyword>
<feature type="transmembrane region" description="Helical" evidence="1">
    <location>
        <begin position="252"/>
        <end position="271"/>
    </location>
</feature>
<dbReference type="InterPro" id="IPR025291">
    <property type="entry name" value="DUF4153"/>
</dbReference>
<sequence length="575" mass="62270">MHDRDQREGWPIRPWVAAAFGALAGFLIWALMDGLPRSPDGMALRVAAAAAIAASTAAFALCYEPLRARWALIFIAMVGLVVGLVLYWNGPTDKWGDLETWRGVCVALSVAIAAPLFQAARDQGARRFPYVEVHAHAWTNVVIWCAAWLFAGIVFILAFLLAALFDLIGIDLLKEALQKQWFWSTLLGTALGGGAGLLRERDRIVGLLERVVVSVLAVLAPVLAVGLVLFLLSLPFTGLTPLWAATRSTTPILLGCVIGALVLANAVIGHGEDQESRFPPLRWAAIALAVVLLPFALIAAVSTGARIGQYGFTPERLWALTFVTVAVVYGVAYLVAVVRGRERWAGFARPSNLHLAFGLCGLALFLATPLAAFNLLATRDQVARLKAGRVTPAAFSWSALAFDFGEPGRAALRELAKAPNPPAIRERAAKALKSEYRADIAADEQDQANRAMLRKHLRILPAPVPLPEGLLDAFGRVYGVDDRDVFVLLYRPGEDRAVLIRSQCETCQPNAEAVVRRADGTWVQPGNVTPTQSQDSPAATREALRTGTPEQIEVREVKRRQVFVNGKPVGDLLAE</sequence>
<feature type="transmembrane region" description="Helical" evidence="1">
    <location>
        <begin position="44"/>
        <end position="63"/>
    </location>
</feature>
<organism evidence="2 3">
    <name type="scientific">Sphingomonas sanxanigenens DSM 19645 = NX02</name>
    <dbReference type="NCBI Taxonomy" id="1123269"/>
    <lineage>
        <taxon>Bacteria</taxon>
        <taxon>Pseudomonadati</taxon>
        <taxon>Pseudomonadota</taxon>
        <taxon>Alphaproteobacteria</taxon>
        <taxon>Sphingomonadales</taxon>
        <taxon>Sphingomonadaceae</taxon>
        <taxon>Sphingomonas</taxon>
    </lineage>
</organism>
<dbReference type="STRING" id="1123269.NX02_20755"/>
<evidence type="ECO:0000256" key="1">
    <source>
        <dbReference type="SAM" id="Phobius"/>
    </source>
</evidence>
<keyword evidence="3" id="KW-1185">Reference proteome</keyword>
<keyword evidence="1" id="KW-1133">Transmembrane helix</keyword>
<feature type="transmembrane region" description="Helical" evidence="1">
    <location>
        <begin position="100"/>
        <end position="120"/>
    </location>
</feature>
<feature type="transmembrane region" description="Helical" evidence="1">
    <location>
        <begin position="317"/>
        <end position="340"/>
    </location>
</feature>
<dbReference type="KEGG" id="ssan:NX02_20755"/>
<feature type="transmembrane region" description="Helical" evidence="1">
    <location>
        <begin position="211"/>
        <end position="232"/>
    </location>
</feature>
<accession>W0AGX0</accession>
<proteinExistence type="predicted"/>